<organism evidence="1">
    <name type="scientific">marine sediment metagenome</name>
    <dbReference type="NCBI Taxonomy" id="412755"/>
    <lineage>
        <taxon>unclassified sequences</taxon>
        <taxon>metagenomes</taxon>
        <taxon>ecological metagenomes</taxon>
    </lineage>
</organism>
<reference evidence="1" key="1">
    <citation type="journal article" date="2015" name="Nature">
        <title>Complex archaea that bridge the gap between prokaryotes and eukaryotes.</title>
        <authorList>
            <person name="Spang A."/>
            <person name="Saw J.H."/>
            <person name="Jorgensen S.L."/>
            <person name="Zaremba-Niedzwiedzka K."/>
            <person name="Martijn J."/>
            <person name="Lind A.E."/>
            <person name="van Eijk R."/>
            <person name="Schleper C."/>
            <person name="Guy L."/>
            <person name="Ettema T.J."/>
        </authorList>
    </citation>
    <scope>NUCLEOTIDE SEQUENCE</scope>
</reference>
<comment type="caution">
    <text evidence="1">The sequence shown here is derived from an EMBL/GenBank/DDBJ whole genome shotgun (WGS) entry which is preliminary data.</text>
</comment>
<gene>
    <name evidence="1" type="ORF">LCGC14_0874440</name>
</gene>
<dbReference type="EMBL" id="LAZR01002716">
    <property type="protein sequence ID" value="KKN26472.1"/>
    <property type="molecule type" value="Genomic_DNA"/>
</dbReference>
<name>A0A0F9PPE5_9ZZZZ</name>
<evidence type="ECO:0000313" key="1">
    <source>
        <dbReference type="EMBL" id="KKN26472.1"/>
    </source>
</evidence>
<accession>A0A0F9PPE5</accession>
<dbReference type="AlphaFoldDB" id="A0A0F9PPE5"/>
<proteinExistence type="predicted"/>
<sequence>MSKYRGHYIELFQGEWVYSDTKESVKVSYLARNCGICDKPYTNEGHDACLRNPEVCNERLLWTRKYKRGICSIFGWVLRAGEECSGIDRGYKAVYNKSEMILSFPDCI</sequence>
<protein>
    <submittedName>
        <fullName evidence="1">Uncharacterized protein</fullName>
    </submittedName>
</protein>